<keyword evidence="1" id="KW-1133">Transmembrane helix</keyword>
<comment type="caution">
    <text evidence="2">The sequence shown here is derived from an EMBL/GenBank/DDBJ whole genome shotgun (WGS) entry which is preliminary data.</text>
</comment>
<dbReference type="RefSeq" id="WP_168042277.1">
    <property type="nucleotide sequence ID" value="NZ_JAAEDK010000029.1"/>
</dbReference>
<keyword evidence="1" id="KW-0812">Transmembrane</keyword>
<evidence type="ECO:0000313" key="2">
    <source>
        <dbReference type="EMBL" id="MBR0660339.1"/>
    </source>
</evidence>
<protein>
    <submittedName>
        <fullName evidence="2">Uncharacterized protein</fullName>
    </submittedName>
</protein>
<proteinExistence type="predicted"/>
<reference evidence="2" key="3">
    <citation type="journal article" date="2021" name="Syst. Appl. Microbiol.">
        <title>Roseomonas hellenica sp. nov., isolated from roots of wild-growing Alkanna tinctoria.</title>
        <authorList>
            <person name="Rat A."/>
            <person name="Naranjo H.D."/>
            <person name="Lebbe L."/>
            <person name="Cnockaert M."/>
            <person name="Krigas N."/>
            <person name="Grigoriadou K."/>
            <person name="Maloupa E."/>
            <person name="Willems A."/>
        </authorList>
    </citation>
    <scope>NUCLEOTIDE SEQUENCE</scope>
    <source>
        <strain evidence="2">LMG 31161</strain>
    </source>
</reference>
<evidence type="ECO:0000313" key="3">
    <source>
        <dbReference type="EMBL" id="NKE18373.1"/>
    </source>
</evidence>
<evidence type="ECO:0000256" key="1">
    <source>
        <dbReference type="SAM" id="Phobius"/>
    </source>
</evidence>
<reference evidence="3 4" key="2">
    <citation type="submission" date="2020-02" db="EMBL/GenBank/DDBJ databases">
        <authorList>
            <person name="Sun Q."/>
            <person name="Inoue M."/>
        </authorList>
    </citation>
    <scope>NUCLEOTIDE SEQUENCE [LARGE SCALE GENOMIC DNA]</scope>
    <source>
        <strain evidence="3 4">KCTC 22478</strain>
    </source>
</reference>
<organism evidence="2 5">
    <name type="scientific">Neoroseomonas oryzicola</name>
    <dbReference type="NCBI Taxonomy" id="535904"/>
    <lineage>
        <taxon>Bacteria</taxon>
        <taxon>Pseudomonadati</taxon>
        <taxon>Pseudomonadota</taxon>
        <taxon>Alphaproteobacteria</taxon>
        <taxon>Acetobacterales</taxon>
        <taxon>Acetobacteraceae</taxon>
        <taxon>Neoroseomonas</taxon>
    </lineage>
</organism>
<feature type="transmembrane region" description="Helical" evidence="1">
    <location>
        <begin position="6"/>
        <end position="25"/>
    </location>
</feature>
<accession>A0A9X9WJ29</accession>
<gene>
    <name evidence="3" type="ORF">GWK15_15575</name>
    <name evidence="2" type="ORF">GXW75_13850</name>
</gene>
<name>A0A9X9WJ29_9PROT</name>
<dbReference type="EMBL" id="JAAVUP010000004">
    <property type="protein sequence ID" value="NKE18373.1"/>
    <property type="molecule type" value="Genomic_DNA"/>
</dbReference>
<dbReference type="Proteomes" id="UP001138708">
    <property type="component" value="Unassembled WGS sequence"/>
</dbReference>
<reference evidence="2" key="1">
    <citation type="submission" date="2020-01" db="EMBL/GenBank/DDBJ databases">
        <authorList>
            <person name="Rat A."/>
        </authorList>
    </citation>
    <scope>NUCLEOTIDE SEQUENCE</scope>
    <source>
        <strain evidence="2">LMG 31161</strain>
    </source>
</reference>
<dbReference type="Proteomes" id="UP000746741">
    <property type="component" value="Unassembled WGS sequence"/>
</dbReference>
<sequence>MNSNAMYFLVGLMLAGLIGAGVWVYQDSHRDGVEISVGRGGVSIERH</sequence>
<evidence type="ECO:0000313" key="4">
    <source>
        <dbReference type="Proteomes" id="UP000746741"/>
    </source>
</evidence>
<dbReference type="EMBL" id="JAAEDK010000029">
    <property type="protein sequence ID" value="MBR0660339.1"/>
    <property type="molecule type" value="Genomic_DNA"/>
</dbReference>
<keyword evidence="4" id="KW-1185">Reference proteome</keyword>
<dbReference type="AlphaFoldDB" id="A0A9X9WJ29"/>
<keyword evidence="1" id="KW-0472">Membrane</keyword>
<evidence type="ECO:0000313" key="5">
    <source>
        <dbReference type="Proteomes" id="UP001138708"/>
    </source>
</evidence>